<dbReference type="GO" id="GO:0003677">
    <property type="term" value="F:DNA binding"/>
    <property type="evidence" value="ECO:0007669"/>
    <property type="project" value="InterPro"/>
</dbReference>
<evidence type="ECO:0000313" key="3">
    <source>
        <dbReference type="Proteomes" id="UP001273589"/>
    </source>
</evidence>
<dbReference type="Pfam" id="PF07702">
    <property type="entry name" value="UTRA"/>
    <property type="match status" value="1"/>
</dbReference>
<dbReference type="RefSeq" id="WP_319700735.1">
    <property type="nucleotide sequence ID" value="NZ_JARAWN010000957.1"/>
</dbReference>
<dbReference type="PANTHER" id="PTHR44846:SF17">
    <property type="entry name" value="GNTR-FAMILY TRANSCRIPTIONAL REGULATOR"/>
    <property type="match status" value="1"/>
</dbReference>
<gene>
    <name evidence="2" type="ORF">PV367_47695</name>
</gene>
<dbReference type="EMBL" id="JARAWN010000957">
    <property type="protein sequence ID" value="MDX3137303.1"/>
    <property type="molecule type" value="Genomic_DNA"/>
</dbReference>
<dbReference type="PANTHER" id="PTHR44846">
    <property type="entry name" value="MANNOSYL-D-GLYCERATE TRANSPORT/METABOLISM SYSTEM REPRESSOR MNGR-RELATED"/>
    <property type="match status" value="1"/>
</dbReference>
<dbReference type="GO" id="GO:0045892">
    <property type="term" value="P:negative regulation of DNA-templated transcription"/>
    <property type="evidence" value="ECO:0007669"/>
    <property type="project" value="TreeGrafter"/>
</dbReference>
<dbReference type="InterPro" id="IPR050679">
    <property type="entry name" value="Bact_HTH_transcr_reg"/>
</dbReference>
<dbReference type="AlphaFoldDB" id="A0AAJ2Q1V0"/>
<evidence type="ECO:0000313" key="2">
    <source>
        <dbReference type="EMBL" id="MDX3137303.1"/>
    </source>
</evidence>
<dbReference type="Gene3D" id="3.40.1410.10">
    <property type="entry name" value="Chorismate lyase-like"/>
    <property type="match status" value="1"/>
</dbReference>
<dbReference type="SMART" id="SM00866">
    <property type="entry name" value="UTRA"/>
    <property type="match status" value="1"/>
</dbReference>
<reference evidence="2" key="1">
    <citation type="journal article" date="2023" name="Microb. Genom.">
        <title>Mesoterricola silvestris gen. nov., sp. nov., Mesoterricola sediminis sp. nov., Geothrix oryzae sp. nov., Geothrix edaphica sp. nov., Geothrix rubra sp. nov., and Geothrix limicola sp. nov., six novel members of Acidobacteriota isolated from soils.</title>
        <authorList>
            <person name="Weisberg A.J."/>
            <person name="Pearce E."/>
            <person name="Kramer C.G."/>
            <person name="Chang J.H."/>
            <person name="Clarke C.R."/>
        </authorList>
    </citation>
    <scope>NUCLEOTIDE SEQUENCE</scope>
    <source>
        <strain evidence="2">ND06-05F</strain>
    </source>
</reference>
<feature type="non-terminal residue" evidence="2">
    <location>
        <position position="197"/>
    </location>
</feature>
<dbReference type="InterPro" id="IPR028978">
    <property type="entry name" value="Chorismate_lyase_/UTRA_dom_sf"/>
</dbReference>
<comment type="caution">
    <text evidence="2">The sequence shown here is derived from an EMBL/GenBank/DDBJ whole genome shotgun (WGS) entry which is preliminary data.</text>
</comment>
<protein>
    <submittedName>
        <fullName evidence="2">UTRA domain-containing protein</fullName>
    </submittedName>
</protein>
<dbReference type="InterPro" id="IPR011663">
    <property type="entry name" value="UTRA"/>
</dbReference>
<organism evidence="2 3">
    <name type="scientific">Streptomyces europaeiscabiei</name>
    <dbReference type="NCBI Taxonomy" id="146819"/>
    <lineage>
        <taxon>Bacteria</taxon>
        <taxon>Bacillati</taxon>
        <taxon>Actinomycetota</taxon>
        <taxon>Actinomycetes</taxon>
        <taxon>Kitasatosporales</taxon>
        <taxon>Streptomycetaceae</taxon>
        <taxon>Streptomyces</taxon>
    </lineage>
</organism>
<accession>A0AAJ2Q1V0</accession>
<evidence type="ECO:0000259" key="1">
    <source>
        <dbReference type="SMART" id="SM00866"/>
    </source>
</evidence>
<feature type="domain" description="UbiC transcription regulator-associated" evidence="1">
    <location>
        <begin position="31"/>
        <end position="172"/>
    </location>
</feature>
<sequence>MNANRWVSTSMPYLTPREKGRGDAWAADAAAQGRRGTQRILHAGEVAAPAEVARLLGLAEGESVVVRRRLILLDDEPNELTNTYYPVGIARGTGLAGMAKIPGGAVTLLARLGHVGALVREDVTAGNPDTEERETLRTAPGEPVLRLTRVTLDRADRPFQVDRMVMPANRQRLRYEIAIDHGLGSGPPAPLTPERSP</sequence>
<dbReference type="Proteomes" id="UP001273589">
    <property type="component" value="Unassembled WGS sequence"/>
</dbReference>
<proteinExistence type="predicted"/>
<dbReference type="SUPFAM" id="SSF64288">
    <property type="entry name" value="Chorismate lyase-like"/>
    <property type="match status" value="1"/>
</dbReference>
<name>A0AAJ2Q1V0_9ACTN</name>